<dbReference type="Gene3D" id="1.10.10.10">
    <property type="entry name" value="Winged helix-like DNA-binding domain superfamily/Winged helix DNA-binding domain"/>
    <property type="match status" value="1"/>
</dbReference>
<dbReference type="GO" id="GO:0003677">
    <property type="term" value="F:DNA binding"/>
    <property type="evidence" value="ECO:0007669"/>
    <property type="project" value="UniProtKB-KW"/>
</dbReference>
<gene>
    <name evidence="5" type="ORF">IAC04_00835</name>
</gene>
<dbReference type="SMART" id="SM00421">
    <property type="entry name" value="HTH_LUXR"/>
    <property type="match status" value="1"/>
</dbReference>
<dbReference type="PROSITE" id="PS00622">
    <property type="entry name" value="HTH_LUXR_1"/>
    <property type="match status" value="1"/>
</dbReference>
<dbReference type="PROSITE" id="PS50043">
    <property type="entry name" value="HTH_LUXR_2"/>
    <property type="match status" value="1"/>
</dbReference>
<protein>
    <submittedName>
        <fullName evidence="5">LuxR C-terminal-related transcriptional regulator</fullName>
    </submittedName>
</protein>
<accession>A0A9D2K844</accession>
<dbReference type="AlphaFoldDB" id="A0A9D2K844"/>
<organism evidence="5 6">
    <name type="scientific">Candidatus Coprenecus stercoravium</name>
    <dbReference type="NCBI Taxonomy" id="2840735"/>
    <lineage>
        <taxon>Bacteria</taxon>
        <taxon>Pseudomonadati</taxon>
        <taxon>Bacteroidota</taxon>
        <taxon>Bacteroidia</taxon>
        <taxon>Bacteroidales</taxon>
        <taxon>Rikenellaceae</taxon>
        <taxon>Rikenellaceae incertae sedis</taxon>
        <taxon>Candidatus Coprenecus</taxon>
    </lineage>
</organism>
<dbReference type="PANTHER" id="PTHR44688:SF16">
    <property type="entry name" value="DNA-BINDING TRANSCRIPTIONAL ACTIVATOR DEVR_DOSR"/>
    <property type="match status" value="1"/>
</dbReference>
<comment type="caution">
    <text evidence="5">The sequence shown here is derived from an EMBL/GenBank/DDBJ whole genome shotgun (WGS) entry which is preliminary data.</text>
</comment>
<dbReference type="InterPro" id="IPR036388">
    <property type="entry name" value="WH-like_DNA-bd_sf"/>
</dbReference>
<sequence length="199" mass="22009">MSIKKRILIISPSRIISRGITAILEEHGGFTVETVLTDLQRENEATVRDSMADIVIVDPVIFDYTSRASGRNRISDLTGAAVVAVPTIPADEDTVRNYDETISIYDTPSAVISKLRASVSRPGKHPEHERDELSAREKEILVCVAKGMLNKEIADKFHISIYTVITHRKNITRKTGIKTVAGLTVYALLNNLIDPNSLE</sequence>
<proteinExistence type="predicted"/>
<dbReference type="CDD" id="cd06170">
    <property type="entry name" value="LuxR_C_like"/>
    <property type="match status" value="1"/>
</dbReference>
<dbReference type="EMBL" id="DXAW01000023">
    <property type="protein sequence ID" value="HIZ85023.1"/>
    <property type="molecule type" value="Genomic_DNA"/>
</dbReference>
<dbReference type="Pfam" id="PF00196">
    <property type="entry name" value="GerE"/>
    <property type="match status" value="1"/>
</dbReference>
<name>A0A9D2K844_9BACT</name>
<evidence type="ECO:0000256" key="1">
    <source>
        <dbReference type="ARBA" id="ARBA00023015"/>
    </source>
</evidence>
<evidence type="ECO:0000256" key="2">
    <source>
        <dbReference type="ARBA" id="ARBA00023125"/>
    </source>
</evidence>
<dbReference type="SUPFAM" id="SSF46894">
    <property type="entry name" value="C-terminal effector domain of the bipartite response regulators"/>
    <property type="match status" value="1"/>
</dbReference>
<dbReference type="InterPro" id="IPR016032">
    <property type="entry name" value="Sig_transdc_resp-reg_C-effctor"/>
</dbReference>
<dbReference type="Proteomes" id="UP000824115">
    <property type="component" value="Unassembled WGS sequence"/>
</dbReference>
<dbReference type="GO" id="GO:0006355">
    <property type="term" value="P:regulation of DNA-templated transcription"/>
    <property type="evidence" value="ECO:0007669"/>
    <property type="project" value="InterPro"/>
</dbReference>
<evidence type="ECO:0000259" key="4">
    <source>
        <dbReference type="PROSITE" id="PS50043"/>
    </source>
</evidence>
<reference evidence="5" key="1">
    <citation type="journal article" date="2021" name="PeerJ">
        <title>Extensive microbial diversity within the chicken gut microbiome revealed by metagenomics and culture.</title>
        <authorList>
            <person name="Gilroy R."/>
            <person name="Ravi A."/>
            <person name="Getino M."/>
            <person name="Pursley I."/>
            <person name="Horton D.L."/>
            <person name="Alikhan N.F."/>
            <person name="Baker D."/>
            <person name="Gharbi K."/>
            <person name="Hall N."/>
            <person name="Watson M."/>
            <person name="Adriaenssens E.M."/>
            <person name="Foster-Nyarko E."/>
            <person name="Jarju S."/>
            <person name="Secka A."/>
            <person name="Antonio M."/>
            <person name="Oren A."/>
            <person name="Chaudhuri R.R."/>
            <person name="La Ragione R."/>
            <person name="Hildebrand F."/>
            <person name="Pallen M.J."/>
        </authorList>
    </citation>
    <scope>NUCLEOTIDE SEQUENCE</scope>
    <source>
        <strain evidence="5">Gambia16-554</strain>
    </source>
</reference>
<keyword evidence="1" id="KW-0805">Transcription regulation</keyword>
<evidence type="ECO:0000256" key="3">
    <source>
        <dbReference type="ARBA" id="ARBA00023163"/>
    </source>
</evidence>
<keyword evidence="3" id="KW-0804">Transcription</keyword>
<feature type="domain" description="HTH luxR-type" evidence="4">
    <location>
        <begin position="126"/>
        <end position="191"/>
    </location>
</feature>
<dbReference type="PRINTS" id="PR00038">
    <property type="entry name" value="HTHLUXR"/>
</dbReference>
<reference evidence="5" key="2">
    <citation type="submission" date="2021-04" db="EMBL/GenBank/DDBJ databases">
        <authorList>
            <person name="Gilroy R."/>
        </authorList>
    </citation>
    <scope>NUCLEOTIDE SEQUENCE</scope>
    <source>
        <strain evidence="5">Gambia16-554</strain>
    </source>
</reference>
<dbReference type="InterPro" id="IPR000792">
    <property type="entry name" value="Tscrpt_reg_LuxR_C"/>
</dbReference>
<dbReference type="PANTHER" id="PTHR44688">
    <property type="entry name" value="DNA-BINDING TRANSCRIPTIONAL ACTIVATOR DEVR_DOSR"/>
    <property type="match status" value="1"/>
</dbReference>
<evidence type="ECO:0000313" key="5">
    <source>
        <dbReference type="EMBL" id="HIZ85023.1"/>
    </source>
</evidence>
<keyword evidence="2" id="KW-0238">DNA-binding</keyword>
<evidence type="ECO:0000313" key="6">
    <source>
        <dbReference type="Proteomes" id="UP000824115"/>
    </source>
</evidence>